<dbReference type="InParanoid" id="A0A165E5M4"/>
<feature type="region of interest" description="Disordered" evidence="1">
    <location>
        <begin position="63"/>
        <end position="98"/>
    </location>
</feature>
<dbReference type="GeneID" id="63818538"/>
<reference evidence="2 3" key="1">
    <citation type="journal article" date="2016" name="Mol. Biol. Evol.">
        <title>Comparative Genomics of Early-Diverging Mushroom-Forming Fungi Provides Insights into the Origins of Lignocellulose Decay Capabilities.</title>
        <authorList>
            <person name="Nagy L.G."/>
            <person name="Riley R."/>
            <person name="Tritt A."/>
            <person name="Adam C."/>
            <person name="Daum C."/>
            <person name="Floudas D."/>
            <person name="Sun H."/>
            <person name="Yadav J.S."/>
            <person name="Pangilinan J."/>
            <person name="Larsson K.H."/>
            <person name="Matsuura K."/>
            <person name="Barry K."/>
            <person name="Labutti K."/>
            <person name="Kuo R."/>
            <person name="Ohm R.A."/>
            <person name="Bhattacharya S.S."/>
            <person name="Shirouzu T."/>
            <person name="Yoshinaga Y."/>
            <person name="Martin F.M."/>
            <person name="Grigoriev I.V."/>
            <person name="Hibbett D.S."/>
        </authorList>
    </citation>
    <scope>NUCLEOTIDE SEQUENCE [LARGE SCALE GENOMIC DNA]</scope>
    <source>
        <strain evidence="2 3">93-53</strain>
    </source>
</reference>
<name>A0A165E5M4_9APHY</name>
<keyword evidence="3" id="KW-1185">Reference proteome</keyword>
<gene>
    <name evidence="2" type="ORF">LAESUDRAFT_188415</name>
</gene>
<sequence length="468" mass="52557">MIRVGICCSCSDPIAWIPWDVQVKYRISLYNACLEIVFERETRLNIVFRRFLRKDDFIGLPRGDKKPRQSDLCATATTPTRQRRSPVATAPSNLTPAPLTGAEQTELFCRFPDVCCFFSTGIATMSTIPMHGAPQDAQSQTSKRPSDAALESSPKRRKTLYQEAEEEASALAIQLQDTIISLAATFTLLQKLHVNTTEAEGTIHCWELVLKDAIAGEKRFGKAMQMVLDLRIDIPANYPHQTKLSLERANAEFEKFSRLFKRVLNSLPPPSEFARPSVWPTVQSSSAGIFCLRPTDNRGLPICTLHDVFRRFLVRLHEPLPPPSATNRHNKRVAGASIRATAMLCREMGDAFYSQGERSEYFDECVQELLPGAVPNQSFNPSSDVSSCQVDLVWFGPNGVPICLCKDNYEAGQTGYDIYLPILGAGRPNISCMPVRTYTVHIGWFCRWRAGYGGTVRSIVFYARRLYR</sequence>
<dbReference type="OrthoDB" id="3254305at2759"/>
<evidence type="ECO:0000256" key="1">
    <source>
        <dbReference type="SAM" id="MobiDB-lite"/>
    </source>
</evidence>
<dbReference type="AlphaFoldDB" id="A0A165E5M4"/>
<evidence type="ECO:0000313" key="2">
    <source>
        <dbReference type="EMBL" id="KZT06284.1"/>
    </source>
</evidence>
<proteinExistence type="predicted"/>
<dbReference type="Proteomes" id="UP000076871">
    <property type="component" value="Unassembled WGS sequence"/>
</dbReference>
<protein>
    <submittedName>
        <fullName evidence="2">Uncharacterized protein</fullName>
    </submittedName>
</protein>
<evidence type="ECO:0000313" key="3">
    <source>
        <dbReference type="Proteomes" id="UP000076871"/>
    </source>
</evidence>
<accession>A0A165E5M4</accession>
<dbReference type="EMBL" id="KV427625">
    <property type="protein sequence ID" value="KZT06284.1"/>
    <property type="molecule type" value="Genomic_DNA"/>
</dbReference>
<dbReference type="RefSeq" id="XP_040764024.1">
    <property type="nucleotide sequence ID" value="XM_040901506.1"/>
</dbReference>
<organism evidence="2 3">
    <name type="scientific">Laetiporus sulphureus 93-53</name>
    <dbReference type="NCBI Taxonomy" id="1314785"/>
    <lineage>
        <taxon>Eukaryota</taxon>
        <taxon>Fungi</taxon>
        <taxon>Dikarya</taxon>
        <taxon>Basidiomycota</taxon>
        <taxon>Agaricomycotina</taxon>
        <taxon>Agaricomycetes</taxon>
        <taxon>Polyporales</taxon>
        <taxon>Laetiporus</taxon>
    </lineage>
</organism>
<feature type="region of interest" description="Disordered" evidence="1">
    <location>
        <begin position="129"/>
        <end position="161"/>
    </location>
</feature>